<dbReference type="WBParaSite" id="HPBE_0002313701-mRNA-1">
    <property type="protein sequence ID" value="HPBE_0002313701-mRNA-1"/>
    <property type="gene ID" value="HPBE_0002313701"/>
</dbReference>
<dbReference type="AlphaFoldDB" id="A0A183GKB9"/>
<name>A0A183GKB9_HELPZ</name>
<gene>
    <name evidence="1" type="ORF">HPBE_LOCUS23136</name>
</gene>
<accession>A0A183GKB9</accession>
<accession>A0A3P8CYE5</accession>
<reference evidence="3" key="2">
    <citation type="submission" date="2019-09" db="UniProtKB">
        <authorList>
            <consortium name="WormBaseParasite"/>
        </authorList>
    </citation>
    <scope>IDENTIFICATION</scope>
</reference>
<evidence type="ECO:0000313" key="2">
    <source>
        <dbReference type="Proteomes" id="UP000050761"/>
    </source>
</evidence>
<dbReference type="OrthoDB" id="10609616at2759"/>
<organism evidence="2 3">
    <name type="scientific">Heligmosomoides polygyrus</name>
    <name type="common">Parasitic roundworm</name>
    <dbReference type="NCBI Taxonomy" id="6339"/>
    <lineage>
        <taxon>Eukaryota</taxon>
        <taxon>Metazoa</taxon>
        <taxon>Ecdysozoa</taxon>
        <taxon>Nematoda</taxon>
        <taxon>Chromadorea</taxon>
        <taxon>Rhabditida</taxon>
        <taxon>Rhabditina</taxon>
        <taxon>Rhabditomorpha</taxon>
        <taxon>Strongyloidea</taxon>
        <taxon>Heligmosomidae</taxon>
        <taxon>Heligmosomoides</taxon>
    </lineage>
</organism>
<proteinExistence type="predicted"/>
<dbReference type="Proteomes" id="UP000050761">
    <property type="component" value="Unassembled WGS sequence"/>
</dbReference>
<evidence type="ECO:0000313" key="3">
    <source>
        <dbReference type="WBParaSite" id="HPBE_0002313701-mRNA-1"/>
    </source>
</evidence>
<evidence type="ECO:0000313" key="1">
    <source>
        <dbReference type="EMBL" id="VDP36811.1"/>
    </source>
</evidence>
<reference evidence="1 2" key="1">
    <citation type="submission" date="2018-11" db="EMBL/GenBank/DDBJ databases">
        <authorList>
            <consortium name="Pathogen Informatics"/>
        </authorList>
    </citation>
    <scope>NUCLEOTIDE SEQUENCE [LARGE SCALE GENOMIC DNA]</scope>
</reference>
<sequence>MGLRQYSKAPQHPPIRSISRLRKVGRLRQQCPLDEPTRRCTELELPEPSVPTYTIKVGQHLLNLSNVRCDELDAEGLLQTDECRAILLSLYFDEFRNGVYVTDPAESSPKSCLFAWLSFVQRSADLIQDD</sequence>
<keyword evidence="2" id="KW-1185">Reference proteome</keyword>
<protein>
    <submittedName>
        <fullName evidence="1 3">Uncharacterized protein</fullName>
    </submittedName>
</protein>
<dbReference type="EMBL" id="UZAH01034715">
    <property type="protein sequence ID" value="VDP36811.1"/>
    <property type="molecule type" value="Genomic_DNA"/>
</dbReference>